<dbReference type="PANTHER" id="PTHR37613:SF4">
    <property type="entry name" value="DUF4378 DOMAIN-CONTAINING PROTEIN"/>
    <property type="match status" value="1"/>
</dbReference>
<feature type="region of interest" description="Disordered" evidence="1">
    <location>
        <begin position="193"/>
        <end position="212"/>
    </location>
</feature>
<comment type="caution">
    <text evidence="2">The sequence shown here is derived from an EMBL/GenBank/DDBJ whole genome shotgun (WGS) entry which is preliminary data.</text>
</comment>
<keyword evidence="3" id="KW-1185">Reference proteome</keyword>
<gene>
    <name evidence="2" type="ORF">NE237_018611</name>
</gene>
<organism evidence="2 3">
    <name type="scientific">Protea cynaroides</name>
    <dbReference type="NCBI Taxonomy" id="273540"/>
    <lineage>
        <taxon>Eukaryota</taxon>
        <taxon>Viridiplantae</taxon>
        <taxon>Streptophyta</taxon>
        <taxon>Embryophyta</taxon>
        <taxon>Tracheophyta</taxon>
        <taxon>Spermatophyta</taxon>
        <taxon>Magnoliopsida</taxon>
        <taxon>Proteales</taxon>
        <taxon>Proteaceae</taxon>
        <taxon>Protea</taxon>
    </lineage>
</organism>
<accession>A0A9Q0QP58</accession>
<evidence type="ECO:0000256" key="1">
    <source>
        <dbReference type="SAM" id="MobiDB-lite"/>
    </source>
</evidence>
<dbReference type="PANTHER" id="PTHR37613">
    <property type="entry name" value="DUF4378 DOMAIN PROTEIN"/>
    <property type="match status" value="1"/>
</dbReference>
<protein>
    <recommendedName>
        <fullName evidence="4">DUF4378 domain-containing protein</fullName>
    </recommendedName>
</protein>
<reference evidence="2" key="1">
    <citation type="journal article" date="2023" name="Plant J.">
        <title>The genome of the king protea, Protea cynaroides.</title>
        <authorList>
            <person name="Chang J."/>
            <person name="Duong T.A."/>
            <person name="Schoeman C."/>
            <person name="Ma X."/>
            <person name="Roodt D."/>
            <person name="Barker N."/>
            <person name="Li Z."/>
            <person name="Van de Peer Y."/>
            <person name="Mizrachi E."/>
        </authorList>
    </citation>
    <scope>NUCLEOTIDE SEQUENCE</scope>
    <source>
        <tissue evidence="2">Young leaves</tissue>
    </source>
</reference>
<feature type="region of interest" description="Disordered" evidence="1">
    <location>
        <begin position="137"/>
        <end position="158"/>
    </location>
</feature>
<dbReference type="OrthoDB" id="691329at2759"/>
<feature type="compositionally biased region" description="Low complexity" evidence="1">
    <location>
        <begin position="193"/>
        <end position="209"/>
    </location>
</feature>
<dbReference type="EMBL" id="JAMYWD010000007">
    <property type="protein sequence ID" value="KAJ4966762.1"/>
    <property type="molecule type" value="Genomic_DNA"/>
</dbReference>
<dbReference type="AlphaFoldDB" id="A0A9Q0QP58"/>
<dbReference type="Proteomes" id="UP001141806">
    <property type="component" value="Unassembled WGS sequence"/>
</dbReference>
<proteinExistence type="predicted"/>
<evidence type="ECO:0008006" key="4">
    <source>
        <dbReference type="Google" id="ProtNLM"/>
    </source>
</evidence>
<name>A0A9Q0QP58_9MAGN</name>
<evidence type="ECO:0000313" key="2">
    <source>
        <dbReference type="EMBL" id="KAJ4966762.1"/>
    </source>
</evidence>
<evidence type="ECO:0000313" key="3">
    <source>
        <dbReference type="Proteomes" id="UP001141806"/>
    </source>
</evidence>
<sequence length="479" mass="53056">MASSSSSLTKPGGTLKTVKRLGEFLREQQEPFELDVYLVEKGYSSTRRKERRGHHYPTAATTGCCPRNISDTNLKRFPTCGYGLKLDTPLRVVRNLSIPHQIHPSVPTVPHRNINKLLSVSISSRRRTKSHHFIACHDNGRVGEPAPAPPESKGTTHCPQAEELDRFSSASSSVTVFDSYSARDKQLLVSPTVSVSSSSSQQNNIPSPSAHNSETWKLLNLNQLEAAADRECQWGCIEDGNQQLSPVSGVEEVSSVTPASSLHIHLVNRQNQKAVGFCPRTHREEEEEEKDAASIPIPNQTNNIRVTEDSILSASLWELLLQRPLAQKQGSGGVEAVLKDLLGSQYVKTKRVLQQTRQLLFDCVREEVEKHRWNGTGTGAGRTSGWHGGFDQIIGAEELGKIICDQIRAWGKQSIDVTNLNQLVEADVSETTEEDGWRSSFLKPHSIRNEIGMGIADAILDEISNELVTDMVHIQYLHL</sequence>